<comment type="caution">
    <text evidence="1">The sequence shown here is derived from an EMBL/GenBank/DDBJ whole genome shotgun (WGS) entry which is preliminary data.</text>
</comment>
<name>A0ACC2GS03_DALPE</name>
<proteinExistence type="predicted"/>
<gene>
    <name evidence="1" type="ORF">DPEC_G00134910</name>
</gene>
<reference evidence="1" key="1">
    <citation type="submission" date="2021-05" db="EMBL/GenBank/DDBJ databases">
        <authorList>
            <person name="Pan Q."/>
            <person name="Jouanno E."/>
            <person name="Zahm M."/>
            <person name="Klopp C."/>
            <person name="Cabau C."/>
            <person name="Louis A."/>
            <person name="Berthelot C."/>
            <person name="Parey E."/>
            <person name="Roest Crollius H."/>
            <person name="Montfort J."/>
            <person name="Robinson-Rechavi M."/>
            <person name="Bouchez O."/>
            <person name="Lampietro C."/>
            <person name="Lopez Roques C."/>
            <person name="Donnadieu C."/>
            <person name="Postlethwait J."/>
            <person name="Bobe J."/>
            <person name="Dillon D."/>
            <person name="Chandos A."/>
            <person name="von Hippel F."/>
            <person name="Guiguen Y."/>
        </authorList>
    </citation>
    <scope>NUCLEOTIDE SEQUENCE</scope>
    <source>
        <strain evidence="1">YG-Jan2019</strain>
    </source>
</reference>
<accession>A0ACC2GS03</accession>
<dbReference type="EMBL" id="CM055737">
    <property type="protein sequence ID" value="KAJ8006408.1"/>
    <property type="molecule type" value="Genomic_DNA"/>
</dbReference>
<organism evidence="1 2">
    <name type="scientific">Dallia pectoralis</name>
    <name type="common">Alaska blackfish</name>
    <dbReference type="NCBI Taxonomy" id="75939"/>
    <lineage>
        <taxon>Eukaryota</taxon>
        <taxon>Metazoa</taxon>
        <taxon>Chordata</taxon>
        <taxon>Craniata</taxon>
        <taxon>Vertebrata</taxon>
        <taxon>Euteleostomi</taxon>
        <taxon>Actinopterygii</taxon>
        <taxon>Neopterygii</taxon>
        <taxon>Teleostei</taxon>
        <taxon>Protacanthopterygii</taxon>
        <taxon>Esociformes</taxon>
        <taxon>Umbridae</taxon>
        <taxon>Dallia</taxon>
    </lineage>
</organism>
<evidence type="ECO:0000313" key="1">
    <source>
        <dbReference type="EMBL" id="KAJ8006408.1"/>
    </source>
</evidence>
<dbReference type="Proteomes" id="UP001157502">
    <property type="component" value="Chromosome 10"/>
</dbReference>
<sequence>MRLWQEQSNLHPDLTLALSPSCLTCSTRRPLVSRRPKRTKDTRVSIVLGSLSWRGVHDWARLPLWERSEVCNLTTDRAGTTE</sequence>
<keyword evidence="2" id="KW-1185">Reference proteome</keyword>
<protein>
    <submittedName>
        <fullName evidence="1">Uncharacterized protein</fullName>
    </submittedName>
</protein>
<evidence type="ECO:0000313" key="2">
    <source>
        <dbReference type="Proteomes" id="UP001157502"/>
    </source>
</evidence>